<organism evidence="1 2">
    <name type="scientific">Sulfitobacter guttiformis</name>
    <dbReference type="NCBI Taxonomy" id="74349"/>
    <lineage>
        <taxon>Bacteria</taxon>
        <taxon>Pseudomonadati</taxon>
        <taxon>Pseudomonadota</taxon>
        <taxon>Alphaproteobacteria</taxon>
        <taxon>Rhodobacterales</taxon>
        <taxon>Roseobacteraceae</taxon>
        <taxon>Sulfitobacter</taxon>
    </lineage>
</organism>
<protein>
    <submittedName>
        <fullName evidence="1">Uncharacterized protein</fullName>
    </submittedName>
</protein>
<name>A0A420DU86_9RHOB</name>
<dbReference type="PROSITE" id="PS51257">
    <property type="entry name" value="PROKAR_LIPOPROTEIN"/>
    <property type="match status" value="1"/>
</dbReference>
<sequence>MKKRIFSLIAVAIAVAGCDPAMQEKASLAEKIPATQTNSIPIKTAATEPLADGLYSQTLAGKLITLSVVDGQPVKYTWGDSYSTTDISRRGEMIQIDGAKFKILSNSPAKISGIYSWGGYLRRLHLTRK</sequence>
<evidence type="ECO:0000313" key="2">
    <source>
        <dbReference type="Proteomes" id="UP000284407"/>
    </source>
</evidence>
<comment type="caution">
    <text evidence="1">The sequence shown here is derived from an EMBL/GenBank/DDBJ whole genome shotgun (WGS) entry which is preliminary data.</text>
</comment>
<keyword evidence="2" id="KW-1185">Reference proteome</keyword>
<reference evidence="1 2" key="1">
    <citation type="submission" date="2018-09" db="EMBL/GenBank/DDBJ databases">
        <title>Genomic Encyclopedia of Archaeal and Bacterial Type Strains, Phase II (KMG-II): from individual species to whole genera.</title>
        <authorList>
            <person name="Goeker M."/>
        </authorList>
    </citation>
    <scope>NUCLEOTIDE SEQUENCE [LARGE SCALE GENOMIC DNA]</scope>
    <source>
        <strain evidence="1 2">DSM 11458</strain>
    </source>
</reference>
<proteinExistence type="predicted"/>
<accession>A0A420DU86</accession>
<dbReference type="AlphaFoldDB" id="A0A420DU86"/>
<dbReference type="Proteomes" id="UP000284407">
    <property type="component" value="Unassembled WGS sequence"/>
</dbReference>
<dbReference type="EMBL" id="RAQK01000001">
    <property type="protein sequence ID" value="RKE97884.1"/>
    <property type="molecule type" value="Genomic_DNA"/>
</dbReference>
<gene>
    <name evidence="1" type="ORF">C8N30_2515</name>
</gene>
<dbReference type="RefSeq" id="WP_147419692.1">
    <property type="nucleotide sequence ID" value="NZ_RAQK01000001.1"/>
</dbReference>
<evidence type="ECO:0000313" key="1">
    <source>
        <dbReference type="EMBL" id="RKE97884.1"/>
    </source>
</evidence>